<reference evidence="3 4" key="1">
    <citation type="submission" date="2016-10" db="EMBL/GenBank/DDBJ databases">
        <title>Comparative genomics of Bacillus thuringiensis reveals a path to pathogens against multiple invertebrate hosts.</title>
        <authorList>
            <person name="Zheng J."/>
            <person name="Gao Q."/>
            <person name="Liu H."/>
            <person name="Peng D."/>
            <person name="Ruan L."/>
            <person name="Sun M."/>
        </authorList>
    </citation>
    <scope>NUCLEOTIDE SEQUENCE [LARGE SCALE GENOMIC DNA]</scope>
    <source>
        <strain evidence="3">BGSC 4BX1</strain>
    </source>
</reference>
<gene>
    <name evidence="3" type="ORF">BK742_24220</name>
</gene>
<keyword evidence="2" id="KW-0732">Signal</keyword>
<dbReference type="Proteomes" id="UP000195089">
    <property type="component" value="Unassembled WGS sequence"/>
</dbReference>
<dbReference type="RefSeq" id="WP_088120410.1">
    <property type="nucleotide sequence ID" value="NZ_NFDL01000108.1"/>
</dbReference>
<name>A0A243B0I6_BACTU</name>
<protein>
    <submittedName>
        <fullName evidence="3">Uncharacterized protein</fullName>
    </submittedName>
</protein>
<evidence type="ECO:0000313" key="4">
    <source>
        <dbReference type="Proteomes" id="UP000195089"/>
    </source>
</evidence>
<sequence>MKKLRMLSGLCVAGMLMVTGVAGCSNETKSNANQQESQKERDMKEADKAAMEYVRAYIEMDSNKINDLSYRKYDLGKDEIMHPGASKGMKERYDLYRYDLKESENEYYYRVKYFDPVENAQMGIKLKMIKDKKDGKWKNYEWNWDGHNSLDSIVGSIEPVHVHKWGQKE</sequence>
<evidence type="ECO:0000313" key="3">
    <source>
        <dbReference type="EMBL" id="OTY36630.1"/>
    </source>
</evidence>
<dbReference type="AlphaFoldDB" id="A0A243B0I6"/>
<proteinExistence type="predicted"/>
<evidence type="ECO:0000256" key="1">
    <source>
        <dbReference type="SAM" id="MobiDB-lite"/>
    </source>
</evidence>
<feature type="compositionally biased region" description="Polar residues" evidence="1">
    <location>
        <begin position="26"/>
        <end position="36"/>
    </location>
</feature>
<organism evidence="3 4">
    <name type="scientific">Bacillus thuringiensis serovar pingluonsis</name>
    <dbReference type="NCBI Taxonomy" id="180881"/>
    <lineage>
        <taxon>Bacteria</taxon>
        <taxon>Bacillati</taxon>
        <taxon>Bacillota</taxon>
        <taxon>Bacilli</taxon>
        <taxon>Bacillales</taxon>
        <taxon>Bacillaceae</taxon>
        <taxon>Bacillus</taxon>
        <taxon>Bacillus cereus group</taxon>
    </lineage>
</organism>
<feature type="region of interest" description="Disordered" evidence="1">
    <location>
        <begin position="26"/>
        <end position="45"/>
    </location>
</feature>
<feature type="chain" id="PRO_5038338116" evidence="2">
    <location>
        <begin position="23"/>
        <end position="169"/>
    </location>
</feature>
<dbReference type="EMBL" id="NFDL01000108">
    <property type="protein sequence ID" value="OTY36630.1"/>
    <property type="molecule type" value="Genomic_DNA"/>
</dbReference>
<dbReference type="PROSITE" id="PS51257">
    <property type="entry name" value="PROKAR_LIPOPROTEIN"/>
    <property type="match status" value="1"/>
</dbReference>
<feature type="signal peptide" evidence="2">
    <location>
        <begin position="1"/>
        <end position="22"/>
    </location>
</feature>
<accession>A0A243B0I6</accession>
<evidence type="ECO:0000256" key="2">
    <source>
        <dbReference type="SAM" id="SignalP"/>
    </source>
</evidence>
<comment type="caution">
    <text evidence="3">The sequence shown here is derived from an EMBL/GenBank/DDBJ whole genome shotgun (WGS) entry which is preliminary data.</text>
</comment>